<evidence type="ECO:0000256" key="10">
    <source>
        <dbReference type="RuleBase" id="RU004011"/>
    </source>
</evidence>
<dbReference type="AlphaFoldDB" id="A0A8S2HCB5"/>
<comment type="caution">
    <text evidence="14">The sequence shown here is derived from an EMBL/GenBank/DDBJ whole genome shotgun (WGS) entry which is preliminary data.</text>
</comment>
<sequence>MEKDSTYTGQKDKRTLALIKPDAIQNTNEIEDMILKNSFTILQKRQVTLTAEQCSDFYTGSKHYGKLFPSLVAFMTSGPILAMMLKRENAIGAWQELIGPTNSTQARESYPDSRVLSDVRALFGTNEEKNAVHGSDSPVSVEREIRFFFPNSNPTRPVIIFGPFKETIYDRLMTDKPDKFAISVPHTTRPRRDNEINGQYYYFVPSREQMEEDIQNHLFIEAGEYKENFYGTSVQAVKVSESVIKYLRVAGLYSITIFIKPPDVKWIYDSMGVDANKESAQKLYDKTAVETEQIFLDMFTAVVKENTLNDVYEKICQIIEEQQNID</sequence>
<evidence type="ECO:0000313" key="13">
    <source>
        <dbReference type="EMBL" id="CAF0843648.1"/>
    </source>
</evidence>
<dbReference type="InterPro" id="IPR001564">
    <property type="entry name" value="Nucleoside_diP_kinase"/>
</dbReference>
<name>A0A8S2HCB5_9BILA</name>
<keyword evidence="11" id="KW-0418">Kinase</keyword>
<dbReference type="GO" id="GO:0005524">
    <property type="term" value="F:ATP binding"/>
    <property type="evidence" value="ECO:0007669"/>
    <property type="project" value="UniProtKB-KW"/>
</dbReference>
<dbReference type="PROSITE" id="PS51374">
    <property type="entry name" value="NDPK_LIKE"/>
    <property type="match status" value="1"/>
</dbReference>
<keyword evidence="3" id="KW-0963">Cytoplasm</keyword>
<evidence type="ECO:0000256" key="8">
    <source>
        <dbReference type="ARBA" id="ARBA00023273"/>
    </source>
</evidence>
<evidence type="ECO:0000256" key="3">
    <source>
        <dbReference type="ARBA" id="ARBA00022490"/>
    </source>
</evidence>
<dbReference type="InterPro" id="IPR036850">
    <property type="entry name" value="NDK-like_dom_sf"/>
</dbReference>
<dbReference type="GO" id="GO:0005929">
    <property type="term" value="C:cilium"/>
    <property type="evidence" value="ECO:0007669"/>
    <property type="project" value="UniProtKB-SubCell"/>
</dbReference>
<evidence type="ECO:0000256" key="11">
    <source>
        <dbReference type="RuleBase" id="RU004013"/>
    </source>
</evidence>
<evidence type="ECO:0000313" key="14">
    <source>
        <dbReference type="EMBL" id="CAF3628751.1"/>
    </source>
</evidence>
<dbReference type="Gene3D" id="3.40.50.300">
    <property type="entry name" value="P-loop containing nucleotide triphosphate hydrolases"/>
    <property type="match status" value="1"/>
</dbReference>
<keyword evidence="11" id="KW-0547">Nucleotide-binding</keyword>
<dbReference type="GO" id="GO:0003341">
    <property type="term" value="P:cilium movement"/>
    <property type="evidence" value="ECO:0007669"/>
    <property type="project" value="TreeGrafter"/>
</dbReference>
<dbReference type="InterPro" id="IPR027417">
    <property type="entry name" value="P-loop_NTPase"/>
</dbReference>
<dbReference type="PROSITE" id="PS00469">
    <property type="entry name" value="NDPK"/>
    <property type="match status" value="1"/>
</dbReference>
<keyword evidence="4" id="KW-0479">Metal-binding</keyword>
<proteinExistence type="inferred from homology"/>
<dbReference type="Pfam" id="PF00334">
    <property type="entry name" value="NDK"/>
    <property type="match status" value="1"/>
</dbReference>
<dbReference type="GO" id="GO:0006183">
    <property type="term" value="P:GTP biosynthetic process"/>
    <property type="evidence" value="ECO:0007669"/>
    <property type="project" value="InterPro"/>
</dbReference>
<evidence type="ECO:0000313" key="15">
    <source>
        <dbReference type="Proteomes" id="UP000682733"/>
    </source>
</evidence>
<dbReference type="Gene3D" id="3.30.70.141">
    <property type="entry name" value="Nucleoside diphosphate kinase-like domain"/>
    <property type="match status" value="1"/>
</dbReference>
<evidence type="ECO:0000256" key="7">
    <source>
        <dbReference type="ARBA" id="ARBA00023080"/>
    </source>
</evidence>
<dbReference type="InterPro" id="IPR008145">
    <property type="entry name" value="GK/Ca_channel_bsu"/>
</dbReference>
<dbReference type="GO" id="GO:0046872">
    <property type="term" value="F:metal ion binding"/>
    <property type="evidence" value="ECO:0007669"/>
    <property type="project" value="UniProtKB-KW"/>
</dbReference>
<dbReference type="FunFam" id="3.30.63.10:FF:000002">
    <property type="entry name" value="Guanylate kinase 1"/>
    <property type="match status" value="1"/>
</dbReference>
<accession>A0A8S2HCB5</accession>
<dbReference type="SMART" id="SM00072">
    <property type="entry name" value="GuKc"/>
    <property type="match status" value="1"/>
</dbReference>
<dbReference type="PROSITE" id="PS00856">
    <property type="entry name" value="GUANYLATE_KINASE_1"/>
    <property type="match status" value="1"/>
</dbReference>
<dbReference type="Proteomes" id="UP000677228">
    <property type="component" value="Unassembled WGS sequence"/>
</dbReference>
<keyword evidence="11" id="KW-0067">ATP-binding</keyword>
<dbReference type="PRINTS" id="PR01243">
    <property type="entry name" value="NUCDPKINASE"/>
</dbReference>
<dbReference type="SUPFAM" id="SSF52540">
    <property type="entry name" value="P-loop containing nucleoside triphosphate hydrolases"/>
    <property type="match status" value="1"/>
</dbReference>
<dbReference type="EMBL" id="CAJOBA010002080">
    <property type="protein sequence ID" value="CAF3628751.1"/>
    <property type="molecule type" value="Genomic_DNA"/>
</dbReference>
<dbReference type="GO" id="GO:1902176">
    <property type="term" value="P:negative regulation of oxidative stress-induced intrinsic apoptotic signaling pathway"/>
    <property type="evidence" value="ECO:0007669"/>
    <property type="project" value="TreeGrafter"/>
</dbReference>
<dbReference type="InterPro" id="IPR020590">
    <property type="entry name" value="Guanylate_kinase_CS"/>
</dbReference>
<keyword evidence="8" id="KW-0966">Cell projection</keyword>
<dbReference type="EMBL" id="CAJNOK010002080">
    <property type="protein sequence ID" value="CAF0843648.1"/>
    <property type="molecule type" value="Genomic_DNA"/>
</dbReference>
<evidence type="ECO:0000256" key="6">
    <source>
        <dbReference type="ARBA" id="ARBA00022842"/>
    </source>
</evidence>
<comment type="subcellular location">
    <subcellularLocation>
        <location evidence="1">Cell projection</location>
        <location evidence="1">Cilium</location>
    </subcellularLocation>
</comment>
<reference evidence="14" key="1">
    <citation type="submission" date="2021-02" db="EMBL/GenBank/DDBJ databases">
        <authorList>
            <person name="Nowell W R."/>
        </authorList>
    </citation>
    <scope>NUCLEOTIDE SEQUENCE</scope>
</reference>
<evidence type="ECO:0000256" key="1">
    <source>
        <dbReference type="ARBA" id="ARBA00004138"/>
    </source>
</evidence>
<dbReference type="InterPro" id="IPR034907">
    <property type="entry name" value="NDK-like_dom"/>
</dbReference>
<gene>
    <name evidence="13" type="ORF">OVA965_LOCUS6775</name>
    <name evidence="14" type="ORF">TMI583_LOCUS6771</name>
</gene>
<protein>
    <recommendedName>
        <fullName evidence="11">Nucleoside diphosphate kinase</fullName>
        <ecNumber evidence="11">2.7.4.6</ecNumber>
    </recommendedName>
</protein>
<evidence type="ECO:0000256" key="5">
    <source>
        <dbReference type="ARBA" id="ARBA00022801"/>
    </source>
</evidence>
<dbReference type="GO" id="GO:0016787">
    <property type="term" value="F:hydrolase activity"/>
    <property type="evidence" value="ECO:0007669"/>
    <property type="project" value="UniProtKB-KW"/>
</dbReference>
<comment type="catalytic activity">
    <reaction evidence="11">
        <text>a 2'-deoxyribonucleoside 5'-diphosphate + ATP = a 2'-deoxyribonucleoside 5'-triphosphate + ADP</text>
        <dbReference type="Rhea" id="RHEA:44640"/>
        <dbReference type="ChEBI" id="CHEBI:30616"/>
        <dbReference type="ChEBI" id="CHEBI:61560"/>
        <dbReference type="ChEBI" id="CHEBI:73316"/>
        <dbReference type="ChEBI" id="CHEBI:456216"/>
        <dbReference type="EC" id="2.7.4.6"/>
    </reaction>
</comment>
<dbReference type="PROSITE" id="PS50052">
    <property type="entry name" value="GUANYLATE_KINASE_2"/>
    <property type="match status" value="1"/>
</dbReference>
<dbReference type="PANTHER" id="PTHR46161:SF1">
    <property type="entry name" value="NUCLEOSIDE DIPHOSPHATE KINASE HOMOLOG 5"/>
    <property type="match status" value="1"/>
</dbReference>
<dbReference type="GO" id="GO:0004550">
    <property type="term" value="F:nucleoside diphosphate kinase activity"/>
    <property type="evidence" value="ECO:0007669"/>
    <property type="project" value="UniProtKB-EC"/>
</dbReference>
<dbReference type="SMART" id="SM00562">
    <property type="entry name" value="NDK"/>
    <property type="match status" value="1"/>
</dbReference>
<feature type="domain" description="Guanylate kinase-like" evidence="12">
    <location>
        <begin position="155"/>
        <end position="320"/>
    </location>
</feature>
<dbReference type="GO" id="GO:0006241">
    <property type="term" value="P:CTP biosynthetic process"/>
    <property type="evidence" value="ECO:0007669"/>
    <property type="project" value="InterPro"/>
</dbReference>
<dbReference type="FunFam" id="3.30.70.141:FF:000010">
    <property type="entry name" value="Nucleoside diphosphate kinase 7"/>
    <property type="match status" value="1"/>
</dbReference>
<evidence type="ECO:0000256" key="2">
    <source>
        <dbReference type="ARBA" id="ARBA00008142"/>
    </source>
</evidence>
<comment type="similarity">
    <text evidence="2 9 10">Belongs to the NDK family.</text>
</comment>
<dbReference type="SUPFAM" id="SSF54919">
    <property type="entry name" value="Nucleoside diphosphate kinase, NDK"/>
    <property type="match status" value="1"/>
</dbReference>
<dbReference type="InterPro" id="IPR023005">
    <property type="entry name" value="Nucleoside_diP_kinase_AS"/>
</dbReference>
<evidence type="ECO:0000259" key="12">
    <source>
        <dbReference type="PROSITE" id="PS50052"/>
    </source>
</evidence>
<organism evidence="14 15">
    <name type="scientific">Didymodactylos carnosus</name>
    <dbReference type="NCBI Taxonomy" id="1234261"/>
    <lineage>
        <taxon>Eukaryota</taxon>
        <taxon>Metazoa</taxon>
        <taxon>Spiralia</taxon>
        <taxon>Gnathifera</taxon>
        <taxon>Rotifera</taxon>
        <taxon>Eurotatoria</taxon>
        <taxon>Bdelloidea</taxon>
        <taxon>Philodinida</taxon>
        <taxon>Philodinidae</taxon>
        <taxon>Didymodactylos</taxon>
    </lineage>
</organism>
<evidence type="ECO:0000256" key="9">
    <source>
        <dbReference type="PROSITE-ProRule" id="PRU00706"/>
    </source>
</evidence>
<evidence type="ECO:0000256" key="4">
    <source>
        <dbReference type="ARBA" id="ARBA00022723"/>
    </source>
</evidence>
<dbReference type="Pfam" id="PF00625">
    <property type="entry name" value="Guanylate_kin"/>
    <property type="match status" value="1"/>
</dbReference>
<dbReference type="InterPro" id="IPR008144">
    <property type="entry name" value="Guanylate_kin-like_dom"/>
</dbReference>
<dbReference type="PANTHER" id="PTHR46161">
    <property type="entry name" value="NUCLEOSIDE DIPHOSPHATE KINASE"/>
    <property type="match status" value="1"/>
</dbReference>
<comment type="caution">
    <text evidence="9">Lacks conserved residue(s) required for the propagation of feature annotation.</text>
</comment>
<keyword evidence="5" id="KW-0378">Hydrolase</keyword>
<dbReference type="Proteomes" id="UP000682733">
    <property type="component" value="Unassembled WGS sequence"/>
</dbReference>
<keyword evidence="11" id="KW-0808">Transferase</keyword>
<dbReference type="EC" id="2.7.4.6" evidence="11"/>
<keyword evidence="6" id="KW-0460">Magnesium</keyword>
<dbReference type="GO" id="GO:0006228">
    <property type="term" value="P:UTP biosynthetic process"/>
    <property type="evidence" value="ECO:0007669"/>
    <property type="project" value="InterPro"/>
</dbReference>
<keyword evidence="7" id="KW-0546">Nucleotide metabolism</keyword>